<gene>
    <name evidence="2" type="ORF">IRJ16_17050</name>
</gene>
<comment type="caution">
    <text evidence="2">The sequence shown here is derived from an EMBL/GenBank/DDBJ whole genome shotgun (WGS) entry which is preliminary data.</text>
</comment>
<feature type="chain" id="PRO_5038094346" evidence="1">
    <location>
        <begin position="23"/>
        <end position="171"/>
    </location>
</feature>
<proteinExistence type="predicted"/>
<evidence type="ECO:0000256" key="1">
    <source>
        <dbReference type="SAM" id="SignalP"/>
    </source>
</evidence>
<dbReference type="RefSeq" id="WP_194112838.1">
    <property type="nucleotide sequence ID" value="NZ_JADFFL010000007.1"/>
</dbReference>
<sequence length="171" mass="18901">MKRSLLMTLIAVMLFAVTNVSAQNRRPRPSPPDTVKATTSKGVDIAIAYSQPSIKGRTIGTDIARYGEEWRTGANEQTAITVSKDVTIGGNKLPAGKYSIWSIPGEKQWIFIFNKNTTNWGTEHDKTADVFQVTTKTEKAKTFAEVMKFEVDKKGKVAFVWGNVKAGFVVK</sequence>
<name>A0A929L353_9SPHI</name>
<accession>A0A929L353</accession>
<evidence type="ECO:0000313" key="3">
    <source>
        <dbReference type="Proteomes" id="UP000622475"/>
    </source>
</evidence>
<keyword evidence="3" id="KW-1185">Reference proteome</keyword>
<reference evidence="2" key="1">
    <citation type="submission" date="2020-10" db="EMBL/GenBank/DDBJ databases">
        <title>Mucilaginibacter mali sp. nov., isolated from rhizosphere soil of apple orchard.</title>
        <authorList>
            <person name="Lee J.-S."/>
            <person name="Kim H.S."/>
            <person name="Kim J.-S."/>
        </authorList>
    </citation>
    <scope>NUCLEOTIDE SEQUENCE</scope>
    <source>
        <strain evidence="2">KCTC 22746</strain>
    </source>
</reference>
<keyword evidence="1" id="KW-0732">Signal</keyword>
<feature type="signal peptide" evidence="1">
    <location>
        <begin position="1"/>
        <end position="22"/>
    </location>
</feature>
<dbReference type="Pfam" id="PF11138">
    <property type="entry name" value="DUF2911"/>
    <property type="match status" value="1"/>
</dbReference>
<dbReference type="Proteomes" id="UP000622475">
    <property type="component" value="Unassembled WGS sequence"/>
</dbReference>
<dbReference type="EMBL" id="JADFFL010000007">
    <property type="protein sequence ID" value="MBE9663599.1"/>
    <property type="molecule type" value="Genomic_DNA"/>
</dbReference>
<organism evidence="2 3">
    <name type="scientific">Mucilaginibacter myungsuensis</name>
    <dbReference type="NCBI Taxonomy" id="649104"/>
    <lineage>
        <taxon>Bacteria</taxon>
        <taxon>Pseudomonadati</taxon>
        <taxon>Bacteroidota</taxon>
        <taxon>Sphingobacteriia</taxon>
        <taxon>Sphingobacteriales</taxon>
        <taxon>Sphingobacteriaceae</taxon>
        <taxon>Mucilaginibacter</taxon>
    </lineage>
</organism>
<dbReference type="InterPro" id="IPR021314">
    <property type="entry name" value="DUF2911"/>
</dbReference>
<protein>
    <submittedName>
        <fullName evidence="2">DUF2911 domain-containing protein</fullName>
    </submittedName>
</protein>
<dbReference type="AlphaFoldDB" id="A0A929L353"/>
<evidence type="ECO:0000313" key="2">
    <source>
        <dbReference type="EMBL" id="MBE9663599.1"/>
    </source>
</evidence>